<dbReference type="Proteomes" id="UP000604046">
    <property type="component" value="Unassembled WGS sequence"/>
</dbReference>
<evidence type="ECO:0000313" key="1">
    <source>
        <dbReference type="EMBL" id="CAE7333141.1"/>
    </source>
</evidence>
<accession>A0A812PGD7</accession>
<comment type="caution">
    <text evidence="1">The sequence shown here is derived from an EMBL/GenBank/DDBJ whole genome shotgun (WGS) entry which is preliminary data.</text>
</comment>
<protein>
    <submittedName>
        <fullName evidence="1">Uncharacterized protein</fullName>
    </submittedName>
</protein>
<dbReference type="EMBL" id="CAJNDS010002111">
    <property type="protein sequence ID" value="CAE7333141.1"/>
    <property type="molecule type" value="Genomic_DNA"/>
</dbReference>
<sequence>MFCSKKPPPPEEPQIDVEAKLKELEDKLTKKIDELQSSVTVQLSRDLEVLKAEVQDKVMLADEALKAPKRGVWCGRLRDALGGCEQAHAAKVAVERHTQSLHDLRKD</sequence>
<reference evidence="1" key="1">
    <citation type="submission" date="2021-02" db="EMBL/GenBank/DDBJ databases">
        <authorList>
            <person name="Dougan E. K."/>
            <person name="Rhodes N."/>
            <person name="Thang M."/>
            <person name="Chan C."/>
        </authorList>
    </citation>
    <scope>NUCLEOTIDE SEQUENCE</scope>
</reference>
<evidence type="ECO:0000313" key="2">
    <source>
        <dbReference type="Proteomes" id="UP000604046"/>
    </source>
</evidence>
<proteinExistence type="predicted"/>
<gene>
    <name evidence="1" type="ORF">SNAT2548_LOCUS17426</name>
</gene>
<name>A0A812PGD7_9DINO</name>
<dbReference type="AlphaFoldDB" id="A0A812PGD7"/>
<organism evidence="1 2">
    <name type="scientific">Symbiodinium natans</name>
    <dbReference type="NCBI Taxonomy" id="878477"/>
    <lineage>
        <taxon>Eukaryota</taxon>
        <taxon>Sar</taxon>
        <taxon>Alveolata</taxon>
        <taxon>Dinophyceae</taxon>
        <taxon>Suessiales</taxon>
        <taxon>Symbiodiniaceae</taxon>
        <taxon>Symbiodinium</taxon>
    </lineage>
</organism>
<keyword evidence="2" id="KW-1185">Reference proteome</keyword>